<protein>
    <submittedName>
        <fullName evidence="2">DUF3040 domain-containing protein</fullName>
    </submittedName>
</protein>
<reference evidence="2 3" key="1">
    <citation type="submission" date="2023-06" db="EMBL/GenBank/DDBJ databases">
        <title>Actinomycetospora Odt1-22.</title>
        <authorList>
            <person name="Supong K."/>
        </authorList>
    </citation>
    <scope>NUCLEOTIDE SEQUENCE [LARGE SCALE GENOMIC DNA]</scope>
    <source>
        <strain evidence="2 3">Odt1-22</strain>
    </source>
</reference>
<comment type="caution">
    <text evidence="2">The sequence shown here is derived from an EMBL/GenBank/DDBJ whole genome shotgun (WGS) entry which is preliminary data.</text>
</comment>
<evidence type="ECO:0000313" key="2">
    <source>
        <dbReference type="EMBL" id="MDL5155212.1"/>
    </source>
</evidence>
<keyword evidence="1" id="KW-0472">Membrane</keyword>
<organism evidence="2 3">
    <name type="scientific">Actinomycetospora termitidis</name>
    <dbReference type="NCBI Taxonomy" id="3053470"/>
    <lineage>
        <taxon>Bacteria</taxon>
        <taxon>Bacillati</taxon>
        <taxon>Actinomycetota</taxon>
        <taxon>Actinomycetes</taxon>
        <taxon>Pseudonocardiales</taxon>
        <taxon>Pseudonocardiaceae</taxon>
        <taxon>Actinomycetospora</taxon>
    </lineage>
</organism>
<dbReference type="EMBL" id="JASVWF010000001">
    <property type="protein sequence ID" value="MDL5155212.1"/>
    <property type="molecule type" value="Genomic_DNA"/>
</dbReference>
<dbReference type="Pfam" id="PF11239">
    <property type="entry name" value="DUF3040"/>
    <property type="match status" value="1"/>
</dbReference>
<dbReference type="RefSeq" id="WP_286051314.1">
    <property type="nucleotide sequence ID" value="NZ_JASVWF010000001.1"/>
</dbReference>
<proteinExistence type="predicted"/>
<dbReference type="Proteomes" id="UP001231924">
    <property type="component" value="Unassembled WGS sequence"/>
</dbReference>
<gene>
    <name evidence="2" type="ORF">QRT03_04525</name>
</gene>
<keyword evidence="3" id="KW-1185">Reference proteome</keyword>
<keyword evidence="1" id="KW-0812">Transmembrane</keyword>
<feature type="transmembrane region" description="Helical" evidence="1">
    <location>
        <begin position="75"/>
        <end position="95"/>
    </location>
</feature>
<accession>A0ABT7M3G7</accession>
<evidence type="ECO:0000256" key="1">
    <source>
        <dbReference type="SAM" id="Phobius"/>
    </source>
</evidence>
<keyword evidence="1" id="KW-1133">Transmembrane helix</keyword>
<sequence length="103" mass="10793">MPLTPPDPAPLTGPEQAVLASIADHEHRADARFADALAVGVLPVPRRSWRVRLVVAVVLVALATATVLLSGAWLLALAAVALLVVVPTGLVIWALRQGRVDPD</sequence>
<evidence type="ECO:0000313" key="3">
    <source>
        <dbReference type="Proteomes" id="UP001231924"/>
    </source>
</evidence>
<feature type="transmembrane region" description="Helical" evidence="1">
    <location>
        <begin position="51"/>
        <end position="69"/>
    </location>
</feature>
<name>A0ABT7M3G7_9PSEU</name>
<dbReference type="InterPro" id="IPR021401">
    <property type="entry name" value="DUF3040"/>
</dbReference>